<organism evidence="1 2">
    <name type="scientific">Ktedonobacter racemifer DSM 44963</name>
    <dbReference type="NCBI Taxonomy" id="485913"/>
    <lineage>
        <taxon>Bacteria</taxon>
        <taxon>Bacillati</taxon>
        <taxon>Chloroflexota</taxon>
        <taxon>Ktedonobacteria</taxon>
        <taxon>Ktedonobacterales</taxon>
        <taxon>Ktedonobacteraceae</taxon>
        <taxon>Ktedonobacter</taxon>
    </lineage>
</organism>
<dbReference type="STRING" id="485913.Krac_9275"/>
<dbReference type="eggNOG" id="COG1002">
    <property type="taxonomic scope" value="Bacteria"/>
</dbReference>
<accession>D6TBD5</accession>
<protein>
    <submittedName>
        <fullName evidence="1">Uncharacterized protein</fullName>
    </submittedName>
</protein>
<sequence>MVATRKRQQAIFSTVHTEGANLPMDLLQRIAQNDSQIAGLTPEAYHLMAEKLNEAINRSWLRVLSAWNAFKLAQSRLPEKDAGTTLTRERWLLPLFNELGYGRLQPKPVIVIGERSYAISHGWERTPIHLVSYKLDLDHMTRGAEGAIRRSPHSLLQELLNRSDEYLWGIVSNGLKLRILRVLSTY</sequence>
<keyword evidence="2" id="KW-1185">Reference proteome</keyword>
<proteinExistence type="predicted"/>
<dbReference type="Proteomes" id="UP000004508">
    <property type="component" value="Unassembled WGS sequence"/>
</dbReference>
<evidence type="ECO:0000313" key="2">
    <source>
        <dbReference type="Proteomes" id="UP000004508"/>
    </source>
</evidence>
<reference evidence="1 2" key="1">
    <citation type="journal article" date="2011" name="Stand. Genomic Sci.">
        <title>Non-contiguous finished genome sequence and contextual data of the filamentous soil bacterium Ktedonobacter racemifer type strain (SOSP1-21).</title>
        <authorList>
            <person name="Chang Y.J."/>
            <person name="Land M."/>
            <person name="Hauser L."/>
            <person name="Chertkov O."/>
            <person name="Del Rio T.G."/>
            <person name="Nolan M."/>
            <person name="Copeland A."/>
            <person name="Tice H."/>
            <person name="Cheng J.F."/>
            <person name="Lucas S."/>
            <person name="Han C."/>
            <person name="Goodwin L."/>
            <person name="Pitluck S."/>
            <person name="Ivanova N."/>
            <person name="Ovchinikova G."/>
            <person name="Pati A."/>
            <person name="Chen A."/>
            <person name="Palaniappan K."/>
            <person name="Mavromatis K."/>
            <person name="Liolios K."/>
            <person name="Brettin T."/>
            <person name="Fiebig A."/>
            <person name="Rohde M."/>
            <person name="Abt B."/>
            <person name="Goker M."/>
            <person name="Detter J.C."/>
            <person name="Woyke T."/>
            <person name="Bristow J."/>
            <person name="Eisen J.A."/>
            <person name="Markowitz V."/>
            <person name="Hugenholtz P."/>
            <person name="Kyrpides N.C."/>
            <person name="Klenk H.P."/>
            <person name="Lapidus A."/>
        </authorList>
    </citation>
    <scope>NUCLEOTIDE SEQUENCE [LARGE SCALE GENOMIC DNA]</scope>
    <source>
        <strain evidence="2">DSM 44963</strain>
    </source>
</reference>
<dbReference type="RefSeq" id="WP_007903536.1">
    <property type="nucleotide sequence ID" value="NZ_ADVG01000001.1"/>
</dbReference>
<dbReference type="EMBL" id="ADVG01000001">
    <property type="protein sequence ID" value="EFH87919.1"/>
    <property type="molecule type" value="Genomic_DNA"/>
</dbReference>
<gene>
    <name evidence="1" type="ORF">Krac_9275</name>
</gene>
<evidence type="ECO:0000313" key="1">
    <source>
        <dbReference type="EMBL" id="EFH87919.1"/>
    </source>
</evidence>
<dbReference type="InParanoid" id="D6TBD5"/>
<comment type="caution">
    <text evidence="1">The sequence shown here is derived from an EMBL/GenBank/DDBJ whole genome shotgun (WGS) entry which is preliminary data.</text>
</comment>
<dbReference type="OrthoDB" id="9815272at2"/>
<name>D6TBD5_KTERA</name>
<dbReference type="AlphaFoldDB" id="D6TBD5"/>